<feature type="compositionally biased region" description="Basic and acidic residues" evidence="1">
    <location>
        <begin position="346"/>
        <end position="355"/>
    </location>
</feature>
<keyword evidence="2" id="KW-0812">Transmembrane</keyword>
<dbReference type="AlphaFoldDB" id="A0A4E0S4C5"/>
<evidence type="ECO:0000256" key="1">
    <source>
        <dbReference type="SAM" id="MobiDB-lite"/>
    </source>
</evidence>
<reference evidence="3" key="1">
    <citation type="submission" date="2019-03" db="EMBL/GenBank/DDBJ databases">
        <title>Improved annotation for the trematode Fasciola hepatica.</title>
        <authorList>
            <person name="Choi Y.-J."/>
            <person name="Martin J."/>
            <person name="Mitreva M."/>
        </authorList>
    </citation>
    <scope>NUCLEOTIDE SEQUENCE [LARGE SCALE GENOMIC DNA]</scope>
</reference>
<name>A0A4E0S4C5_FASHE</name>
<accession>A0A4E0S4C5</accession>
<keyword evidence="2" id="KW-1133">Transmembrane helix</keyword>
<proteinExistence type="predicted"/>
<sequence length="466" mass="54826">MANYPPYYIINPSYPSLSNFAQYYDYDLLGRPISTFRQFIQNPLALIRAFMTKYELALRLTALYLFCIIYMIQWSLENLPGLWHRMKIVNQLVKETLKSQKEMKLPKEENGYQAADNFAAAAYRAHTGLQGVFEDEFRNPIPGSLLDYEMIRFVNESNWIRRRTNQRLAYADKLVSREYKLVYPAGEKFSSEMRSLVDHNMKDEVPPKLPTTAPSRPSVWVRRQQLARRPKKKFRSMHKDSLIRSGMFKFIDHRYLEELKSRDITDPYDNLRWRHRSYEMVNSQVKQLQESTGVEKAPLSSEKAKRLTQMSGWTEEYRRRQKEAAEEQRTASQFMICHLREKKRKSPETESKESVTADMKNVPDQEVEDNSKDSLRSFRATSHYFSFQDSPSQELDLRDVDKVLLPHRKISLKRYTLGPPGKQKKNKCEESETKCELPARLFKQLPGVEQNQESKGGSYKPGRPRL</sequence>
<protein>
    <submittedName>
        <fullName evidence="3">Uncharacterized protein</fullName>
    </submittedName>
</protein>
<dbReference type="EMBL" id="JXXN02000008">
    <property type="protein sequence ID" value="THD29100.1"/>
    <property type="molecule type" value="Genomic_DNA"/>
</dbReference>
<evidence type="ECO:0000313" key="4">
    <source>
        <dbReference type="Proteomes" id="UP000230066"/>
    </source>
</evidence>
<keyword evidence="4" id="KW-1185">Reference proteome</keyword>
<feature type="region of interest" description="Disordered" evidence="1">
    <location>
        <begin position="443"/>
        <end position="466"/>
    </location>
</feature>
<dbReference type="Proteomes" id="UP000230066">
    <property type="component" value="Unassembled WGS sequence"/>
</dbReference>
<organism evidence="3 4">
    <name type="scientific">Fasciola hepatica</name>
    <name type="common">Liver fluke</name>
    <dbReference type="NCBI Taxonomy" id="6192"/>
    <lineage>
        <taxon>Eukaryota</taxon>
        <taxon>Metazoa</taxon>
        <taxon>Spiralia</taxon>
        <taxon>Lophotrochozoa</taxon>
        <taxon>Platyhelminthes</taxon>
        <taxon>Trematoda</taxon>
        <taxon>Digenea</taxon>
        <taxon>Plagiorchiida</taxon>
        <taxon>Echinostomata</taxon>
        <taxon>Echinostomatoidea</taxon>
        <taxon>Fasciolidae</taxon>
        <taxon>Fasciola</taxon>
    </lineage>
</organism>
<gene>
    <name evidence="3" type="ORF">D915_000047</name>
</gene>
<evidence type="ECO:0000313" key="3">
    <source>
        <dbReference type="EMBL" id="THD29100.1"/>
    </source>
</evidence>
<keyword evidence="2" id="KW-0472">Membrane</keyword>
<comment type="caution">
    <text evidence="3">The sequence shown here is derived from an EMBL/GenBank/DDBJ whole genome shotgun (WGS) entry which is preliminary data.</text>
</comment>
<feature type="region of interest" description="Disordered" evidence="1">
    <location>
        <begin position="338"/>
        <end position="373"/>
    </location>
</feature>
<feature type="transmembrane region" description="Helical" evidence="2">
    <location>
        <begin position="56"/>
        <end position="76"/>
    </location>
</feature>
<evidence type="ECO:0000256" key="2">
    <source>
        <dbReference type="SAM" id="Phobius"/>
    </source>
</evidence>